<keyword evidence="3" id="KW-1185">Reference proteome</keyword>
<sequence>MHSHLSTTTPTLSSLHTHQPALTDSTSAYTRPPVPEEPVVSFASIRPYRRAQTHPSQYQERMIPFSSIPSYRFNSPSKSYSFVEPEEPIVTFSSIQHRPSRAFSTAITPTPTTVQDSQPTISGNVQEPKTKQDLDPTTHHHHSRSWEKVWRWIDGLPATFET</sequence>
<feature type="compositionally biased region" description="Polar residues" evidence="1">
    <location>
        <begin position="20"/>
        <end position="29"/>
    </location>
</feature>
<evidence type="ECO:0000313" key="3">
    <source>
        <dbReference type="Proteomes" id="UP000886653"/>
    </source>
</evidence>
<feature type="region of interest" description="Disordered" evidence="1">
    <location>
        <begin position="1"/>
        <end position="35"/>
    </location>
</feature>
<gene>
    <name evidence="2" type="ORF">CROQUDRAFT_106414</name>
</gene>
<feature type="compositionally biased region" description="Basic and acidic residues" evidence="1">
    <location>
        <begin position="128"/>
        <end position="140"/>
    </location>
</feature>
<evidence type="ECO:0000313" key="2">
    <source>
        <dbReference type="EMBL" id="KAG0147483.1"/>
    </source>
</evidence>
<feature type="compositionally biased region" description="Polar residues" evidence="1">
    <location>
        <begin position="110"/>
        <end position="127"/>
    </location>
</feature>
<dbReference type="EMBL" id="MU167247">
    <property type="protein sequence ID" value="KAG0147483.1"/>
    <property type="molecule type" value="Genomic_DNA"/>
</dbReference>
<dbReference type="Proteomes" id="UP000886653">
    <property type="component" value="Unassembled WGS sequence"/>
</dbReference>
<organism evidence="2 3">
    <name type="scientific">Cronartium quercuum f. sp. fusiforme G11</name>
    <dbReference type="NCBI Taxonomy" id="708437"/>
    <lineage>
        <taxon>Eukaryota</taxon>
        <taxon>Fungi</taxon>
        <taxon>Dikarya</taxon>
        <taxon>Basidiomycota</taxon>
        <taxon>Pucciniomycotina</taxon>
        <taxon>Pucciniomycetes</taxon>
        <taxon>Pucciniales</taxon>
        <taxon>Coleosporiaceae</taxon>
        <taxon>Cronartium</taxon>
    </lineage>
</organism>
<dbReference type="AlphaFoldDB" id="A0A9P6NNU6"/>
<proteinExistence type="predicted"/>
<protein>
    <submittedName>
        <fullName evidence="2">Uncharacterized protein</fullName>
    </submittedName>
</protein>
<accession>A0A9P6NNU6</accession>
<evidence type="ECO:0000256" key="1">
    <source>
        <dbReference type="SAM" id="MobiDB-lite"/>
    </source>
</evidence>
<feature type="compositionally biased region" description="Low complexity" evidence="1">
    <location>
        <begin position="1"/>
        <end position="18"/>
    </location>
</feature>
<feature type="region of interest" description="Disordered" evidence="1">
    <location>
        <begin position="110"/>
        <end position="140"/>
    </location>
</feature>
<reference evidence="2" key="1">
    <citation type="submission" date="2013-11" db="EMBL/GenBank/DDBJ databases">
        <title>Genome sequence of the fusiform rust pathogen reveals effectors for host alternation and coevolution with pine.</title>
        <authorList>
            <consortium name="DOE Joint Genome Institute"/>
            <person name="Smith K."/>
            <person name="Pendleton A."/>
            <person name="Kubisiak T."/>
            <person name="Anderson C."/>
            <person name="Salamov A."/>
            <person name="Aerts A."/>
            <person name="Riley R."/>
            <person name="Clum A."/>
            <person name="Lindquist E."/>
            <person name="Ence D."/>
            <person name="Campbell M."/>
            <person name="Kronenberg Z."/>
            <person name="Feau N."/>
            <person name="Dhillon B."/>
            <person name="Hamelin R."/>
            <person name="Burleigh J."/>
            <person name="Smith J."/>
            <person name="Yandell M."/>
            <person name="Nelson C."/>
            <person name="Grigoriev I."/>
            <person name="Davis J."/>
        </authorList>
    </citation>
    <scope>NUCLEOTIDE SEQUENCE</scope>
    <source>
        <strain evidence="2">G11</strain>
    </source>
</reference>
<comment type="caution">
    <text evidence="2">The sequence shown here is derived from an EMBL/GenBank/DDBJ whole genome shotgun (WGS) entry which is preliminary data.</text>
</comment>
<name>A0A9P6NNU6_9BASI</name>